<accession>A0A0E0SB01</accession>
<dbReference type="InterPro" id="IPR036770">
    <property type="entry name" value="Ankyrin_rpt-contain_sf"/>
</dbReference>
<protein>
    <submittedName>
        <fullName evidence="5">Chromosome 4, complete genome</fullName>
    </submittedName>
</protein>
<feature type="repeat" description="ANK" evidence="3">
    <location>
        <begin position="364"/>
        <end position="402"/>
    </location>
</feature>
<evidence type="ECO:0000313" key="6">
    <source>
        <dbReference type="EnsemblFungi" id="CEF83614"/>
    </source>
</evidence>
<reference evidence="6" key="4">
    <citation type="submission" date="2017-01" db="UniProtKB">
        <authorList>
            <consortium name="EnsemblFungi"/>
        </authorList>
    </citation>
    <scope>IDENTIFICATION</scope>
    <source>
        <strain evidence="6">PH-1 / ATCC MYA-4620 / FGSC 9075 / NRRL 31084</strain>
    </source>
</reference>
<gene>
    <name evidence="6" type="primary">FG09120.1</name>
    <name evidence="5" type="ORF">FGRAMPH1_01T27879</name>
</gene>
<dbReference type="SMART" id="SM00248">
    <property type="entry name" value="ANK"/>
    <property type="match status" value="9"/>
</dbReference>
<evidence type="ECO:0000256" key="3">
    <source>
        <dbReference type="PROSITE-ProRule" id="PRU00023"/>
    </source>
</evidence>
<dbReference type="AlphaFoldDB" id="A0A098DQH0"/>
<feature type="repeat" description="ANK" evidence="3">
    <location>
        <begin position="442"/>
        <end position="475"/>
    </location>
</feature>
<dbReference type="InParanoid" id="A0A098DQH0"/>
<feature type="region of interest" description="Disordered" evidence="4">
    <location>
        <begin position="524"/>
        <end position="547"/>
    </location>
</feature>
<dbReference type="InterPro" id="IPR002110">
    <property type="entry name" value="Ankyrin_rpt"/>
</dbReference>
<dbReference type="EMBL" id="HG970335">
    <property type="protein sequence ID" value="CEF83614.1"/>
    <property type="molecule type" value="Genomic_DNA"/>
</dbReference>
<dbReference type="Proteomes" id="UP000070720">
    <property type="component" value="Chromosome 4"/>
</dbReference>
<dbReference type="eggNOG" id="KOG4177">
    <property type="taxonomic scope" value="Eukaryota"/>
</dbReference>
<dbReference type="PANTHER" id="PTHR24198:SF165">
    <property type="entry name" value="ANKYRIN REPEAT-CONTAINING PROTEIN-RELATED"/>
    <property type="match status" value="1"/>
</dbReference>
<dbReference type="PANTHER" id="PTHR24198">
    <property type="entry name" value="ANKYRIN REPEAT AND PROTEIN KINASE DOMAIN-CONTAINING PROTEIN"/>
    <property type="match status" value="1"/>
</dbReference>
<evidence type="ECO:0000256" key="1">
    <source>
        <dbReference type="ARBA" id="ARBA00022737"/>
    </source>
</evidence>
<reference evidence="6 7" key="2">
    <citation type="journal article" date="2010" name="Nature">
        <title>Comparative genomics reveals mobile pathogenicity chromosomes in Fusarium.</title>
        <authorList>
            <person name="Ma L.J."/>
            <person name="van der Does H.C."/>
            <person name="Borkovich K.A."/>
            <person name="Coleman J.J."/>
            <person name="Daboussi M.J."/>
            <person name="Di Pietro A."/>
            <person name="Dufresne M."/>
            <person name="Freitag M."/>
            <person name="Grabherr M."/>
            <person name="Henrissat B."/>
            <person name="Houterman P.M."/>
            <person name="Kang S."/>
            <person name="Shim W.B."/>
            <person name="Woloshuk C."/>
            <person name="Xie X."/>
            <person name="Xu J.R."/>
            <person name="Antoniw J."/>
            <person name="Baker S.E."/>
            <person name="Bluhm B.H."/>
            <person name="Breakspear A."/>
            <person name="Brown D.W."/>
            <person name="Butchko R.A."/>
            <person name="Chapman S."/>
            <person name="Coulson R."/>
            <person name="Coutinho P.M."/>
            <person name="Danchin E.G."/>
            <person name="Diener A."/>
            <person name="Gale L.R."/>
            <person name="Gardiner D.M."/>
            <person name="Goff S."/>
            <person name="Hammond-Kosack K.E."/>
            <person name="Hilburn K."/>
            <person name="Hua-Van A."/>
            <person name="Jonkers W."/>
            <person name="Kazan K."/>
            <person name="Kodira C.D."/>
            <person name="Koehrsen M."/>
            <person name="Kumar L."/>
            <person name="Lee Y.H."/>
            <person name="Li L."/>
            <person name="Manners J.M."/>
            <person name="Miranda-Saavedra D."/>
            <person name="Mukherjee M."/>
            <person name="Park G."/>
            <person name="Park J."/>
            <person name="Park S.Y."/>
            <person name="Proctor R.H."/>
            <person name="Regev A."/>
            <person name="Ruiz-Roldan M.C."/>
            <person name="Sain D."/>
            <person name="Sakthikumar S."/>
            <person name="Sykes S."/>
            <person name="Schwartz D.C."/>
            <person name="Turgeon B.G."/>
            <person name="Wapinski I."/>
            <person name="Yoder O."/>
            <person name="Young S."/>
            <person name="Zeng Q."/>
            <person name="Zhou S."/>
            <person name="Galagan J."/>
            <person name="Cuomo C.A."/>
            <person name="Kistler H.C."/>
            <person name="Rep M."/>
        </authorList>
    </citation>
    <scope>GENOME REANNOTATION</scope>
    <source>
        <strain evidence="7">ATCC MYA-4620 / CBS 123657 / FGSC 9075 / NRRL 31084 / PH-1</strain>
        <strain evidence="6">PH-1 / ATCC MYA-4620 / FGSC 9075 / NRRL 31084</strain>
    </source>
</reference>
<dbReference type="PROSITE" id="PS50297">
    <property type="entry name" value="ANK_REP_REGION"/>
    <property type="match status" value="1"/>
</dbReference>
<organism evidence="5 7">
    <name type="scientific">Gibberella zeae (strain ATCC MYA-4620 / CBS 123657 / FGSC 9075 / NRRL 31084 / PH-1)</name>
    <name type="common">Wheat head blight fungus</name>
    <name type="synonym">Fusarium graminearum</name>
    <dbReference type="NCBI Taxonomy" id="229533"/>
    <lineage>
        <taxon>Eukaryota</taxon>
        <taxon>Fungi</taxon>
        <taxon>Dikarya</taxon>
        <taxon>Ascomycota</taxon>
        <taxon>Pezizomycotina</taxon>
        <taxon>Sordariomycetes</taxon>
        <taxon>Hypocreomycetidae</taxon>
        <taxon>Hypocreales</taxon>
        <taxon>Nectriaceae</taxon>
        <taxon>Fusarium</taxon>
    </lineage>
</organism>
<reference evidence="6 7" key="1">
    <citation type="journal article" date="2007" name="Science">
        <title>The Fusarium graminearum genome reveals a link between localized polymorphism and pathogen specialization.</title>
        <authorList>
            <person name="Cuomo C.A."/>
            <person name="Gueldener U."/>
            <person name="Xu J.-R."/>
            <person name="Trail F."/>
            <person name="Turgeon B.G."/>
            <person name="Di Pietro A."/>
            <person name="Walton J.D."/>
            <person name="Ma L.-J."/>
            <person name="Baker S.E."/>
            <person name="Rep M."/>
            <person name="Adam G."/>
            <person name="Antoniw J."/>
            <person name="Baldwin T."/>
            <person name="Calvo S.E."/>
            <person name="Chang Y.-L."/>
            <person name="DeCaprio D."/>
            <person name="Gale L.R."/>
            <person name="Gnerre S."/>
            <person name="Goswami R.S."/>
            <person name="Hammond-Kosack K."/>
            <person name="Harris L.J."/>
            <person name="Hilburn K."/>
            <person name="Kennell J.C."/>
            <person name="Kroken S."/>
            <person name="Magnuson J.K."/>
            <person name="Mannhaupt G."/>
            <person name="Mauceli E.W."/>
            <person name="Mewes H.-W."/>
            <person name="Mitterbauer R."/>
            <person name="Muehlbauer G."/>
            <person name="Muensterkoetter M."/>
            <person name="Nelson D."/>
            <person name="O'Donnell K."/>
            <person name="Ouellet T."/>
            <person name="Qi W."/>
            <person name="Quesneville H."/>
            <person name="Roncero M.I.G."/>
            <person name="Seong K.-Y."/>
            <person name="Tetko I.V."/>
            <person name="Urban M."/>
            <person name="Waalwijk C."/>
            <person name="Ward T.J."/>
            <person name="Yao J."/>
            <person name="Birren B.W."/>
            <person name="Kistler H.C."/>
        </authorList>
    </citation>
    <scope>NUCLEOTIDE SEQUENCE [LARGE SCALE GENOMIC DNA]</scope>
    <source>
        <strain evidence="7">ATCC MYA-4620 / CBS 123657 / FGSC 9075 / NRRL 31084 / PH-1</strain>
        <strain evidence="6">PH-1 / ATCC MYA-4620 / FGSC 9075 / NRRL 31084</strain>
    </source>
</reference>
<reference evidence="5 7" key="3">
    <citation type="journal article" date="2015" name="BMC Genomics">
        <title>The completed genome sequence of the pathogenic ascomycete fungus Fusarium graminearum.</title>
        <authorList>
            <person name="King R."/>
            <person name="Urban M."/>
            <person name="Hammond-Kosack M.C."/>
            <person name="Hassani-Pak K."/>
            <person name="Hammond-Kosack K.E."/>
        </authorList>
    </citation>
    <scope>NUCLEOTIDE SEQUENCE [LARGE SCALE GENOMIC DNA]</scope>
    <source>
        <strain evidence="7">ATCC MYA-4620 / CBS 123657 / FGSC 9075 / NRRL 31084 / PH-1</strain>
        <strain evidence="5">PH-1</strain>
    </source>
</reference>
<dbReference type="SUPFAM" id="SSF48403">
    <property type="entry name" value="Ankyrin repeat"/>
    <property type="match status" value="1"/>
</dbReference>
<dbReference type="VEuPathDB" id="FungiDB:FGRAMPH1_01G27879"/>
<evidence type="ECO:0000313" key="7">
    <source>
        <dbReference type="Proteomes" id="UP000070720"/>
    </source>
</evidence>
<evidence type="ECO:0000256" key="4">
    <source>
        <dbReference type="SAM" id="MobiDB-lite"/>
    </source>
</evidence>
<sequence>MACSLPKDVSLYRKFTQRPINRYNSYGPPFDIPITITDRDGSLIHEQEGEALLTAIIAQDDVEFLERYFSIDPRAIPNPFGLPDDDEAICYHADRFNYAAKCGSLRILQMLFKYATKGLDKTKPVRLERANFQLLNVAAQYGQIEIVQWLLDTKPLYAGIHDRDLRGFTALAAAADLFPFRCAPAWHEICFNNNEAIMNLLLDHGACAADVVHPTGCMDQKRPTVLTLAAQWASSDLLGRLIDGGADVHYKVLSNSWELKFRDQRDFPVQIEVNALFLASFRANRDGVKTLVDRRGDEVDITDMVCSPDCVGSLPLHWASRNQLPDKIRLMPTSMLQERAGKITRTIEQLLHFAPATTNVQDNDGNTALHYATRYLGKNGKMYTPVFELLCSRGTDASLRNYKYQTPLHTLFEVQSDDGPIDPAAISLLLAHGAKVTDVDDAGNTPLHLATRSWHFVDAVSFLLEHGADPSQRNLKRENALHTAARGVCPGNGEETTEMSGNMIARLLKAGGVELMDVPNTDGKTARQICQEQDHEEIEDKEVTDVN</sequence>
<dbReference type="EnsemblFungi" id="CEF83614">
    <property type="protein sequence ID" value="CEF83614"/>
    <property type="gene ID" value="FGRRES_09120_M"/>
</dbReference>
<dbReference type="PROSITE" id="PS50088">
    <property type="entry name" value="ANK_REPEAT"/>
    <property type="match status" value="2"/>
</dbReference>
<name>A0A098DQH0_GIBZE</name>
<accession>A0A098DQH0</accession>
<keyword evidence="7" id="KW-1185">Reference proteome</keyword>
<dbReference type="Gene3D" id="1.25.40.20">
    <property type="entry name" value="Ankyrin repeat-containing domain"/>
    <property type="match status" value="1"/>
</dbReference>
<dbReference type="Pfam" id="PF12796">
    <property type="entry name" value="Ank_2"/>
    <property type="match status" value="1"/>
</dbReference>
<keyword evidence="1" id="KW-0677">Repeat</keyword>
<proteinExistence type="predicted"/>
<keyword evidence="2 3" id="KW-0040">ANK repeat</keyword>
<evidence type="ECO:0000313" key="5">
    <source>
        <dbReference type="EMBL" id="CEF83614.1"/>
    </source>
</evidence>
<evidence type="ECO:0000256" key="2">
    <source>
        <dbReference type="ARBA" id="ARBA00023043"/>
    </source>
</evidence>